<sequence>MRKRLLLSILTLGLLGCEHENQKNSNLTNLETVDGFVDVPLTILETKELDEYFEYNTGAMVNKDTIGLIVRLKKNIPAGFVNGQPKNMFLSEGIQFVSKGKESDDLLSFLSYKYGLNNSNLKLKDSQTFTCANLNQEKTNYNIGESRFKIFLEGEEDYSELYVNFNFSKGVVYLNEKDEEYRAPLIKLLKK</sequence>
<name>A0ABX2E755_9FLAO</name>
<accession>A0ABX2E755</accession>
<dbReference type="PROSITE" id="PS51257">
    <property type="entry name" value="PROKAR_LIPOPROTEIN"/>
    <property type="match status" value="1"/>
</dbReference>
<organism evidence="1 2">
    <name type="scientific">Winogradskyella litoriviva</name>
    <dbReference type="NCBI Taxonomy" id="1220182"/>
    <lineage>
        <taxon>Bacteria</taxon>
        <taxon>Pseudomonadati</taxon>
        <taxon>Bacteroidota</taxon>
        <taxon>Flavobacteriia</taxon>
        <taxon>Flavobacteriales</taxon>
        <taxon>Flavobacteriaceae</taxon>
        <taxon>Winogradskyella</taxon>
    </lineage>
</organism>
<reference evidence="1 2" key="1">
    <citation type="journal article" date="2015" name="Int. J. Syst. Evol. Microbiol.">
        <title>Winogradskyella litoriviva sp. nov., isolated from coastal seawater.</title>
        <authorList>
            <person name="Nedashkovskaya O.I."/>
            <person name="Kukhlevskiy A.D."/>
            <person name="Zhukova N.V."/>
            <person name="Kim S.J."/>
            <person name="Rhee S.K."/>
            <person name="Mikhailov V.V."/>
        </authorList>
    </citation>
    <scope>NUCLEOTIDE SEQUENCE [LARGE SCALE GENOMIC DNA]</scope>
    <source>
        <strain evidence="1 2">KMM6491</strain>
    </source>
</reference>
<keyword evidence="2" id="KW-1185">Reference proteome</keyword>
<gene>
    <name evidence="1" type="ORF">HNV10_12905</name>
</gene>
<evidence type="ECO:0008006" key="3">
    <source>
        <dbReference type="Google" id="ProtNLM"/>
    </source>
</evidence>
<dbReference type="RefSeq" id="WP_173301798.1">
    <property type="nucleotide sequence ID" value="NZ_JABRWQ010000005.1"/>
</dbReference>
<evidence type="ECO:0000313" key="2">
    <source>
        <dbReference type="Proteomes" id="UP000805085"/>
    </source>
</evidence>
<dbReference type="Proteomes" id="UP000805085">
    <property type="component" value="Unassembled WGS sequence"/>
</dbReference>
<comment type="caution">
    <text evidence="1">The sequence shown here is derived from an EMBL/GenBank/DDBJ whole genome shotgun (WGS) entry which is preliminary data.</text>
</comment>
<proteinExistence type="predicted"/>
<protein>
    <recommendedName>
        <fullName evidence="3">Lipoprotein</fullName>
    </recommendedName>
</protein>
<evidence type="ECO:0000313" key="1">
    <source>
        <dbReference type="EMBL" id="NRD24152.1"/>
    </source>
</evidence>
<dbReference type="EMBL" id="JABRWQ010000005">
    <property type="protein sequence ID" value="NRD24152.1"/>
    <property type="molecule type" value="Genomic_DNA"/>
</dbReference>